<reference evidence="4 5" key="1">
    <citation type="submission" date="2024-04" db="EMBL/GenBank/DDBJ databases">
        <authorList>
            <person name="Rising A."/>
            <person name="Reimegard J."/>
            <person name="Sonavane S."/>
            <person name="Akerstrom W."/>
            <person name="Nylinder S."/>
            <person name="Hedman E."/>
            <person name="Kallberg Y."/>
        </authorList>
    </citation>
    <scope>NUCLEOTIDE SEQUENCE [LARGE SCALE GENOMIC DNA]</scope>
</reference>
<dbReference type="EMBL" id="CAXIEN010000443">
    <property type="protein sequence ID" value="CAL1297829.1"/>
    <property type="molecule type" value="Genomic_DNA"/>
</dbReference>
<protein>
    <recommendedName>
        <fullName evidence="6">DNA-directed RNA polymerase I subunit RPA43</fullName>
    </recommendedName>
</protein>
<accession>A0AAV2BQV9</accession>
<sequence length="530" mass="59536">MAEKNFSCIKQVVKTVQIPLPSTFISNEICGITEILDSWKRQYSKQLQGVVVNYRNLSLSPNGFLVPNKPFVYYNVKATFDLFCPKIGDIVKGEIQHISKEHILCLIEGTISVSIHLSSDSPIELAPFICLNREILFEISSLKFDTKMILNVKGKITRKCIQLMKEFFPPPTFNSLVDTPEVSNNTDEGIGTSSESADDGLLNHAFDAPKINDDANFKKPFSSSTKSKKKSKRPKSDSESSSMDTSEVLTSDEKPKKKKKKHNEKSYPYVENYSNANNVSSNTVSSDTLIQDFSSLNHSEILEALKEEDLPFTDNTCVKKHKKKHKRDSSPSLIGEPTKSCNQTLSLDMSSLDINNSVGFEMPKVSKKRKRESESSFMDTSEQSTADEMPKKKHKDRAVPHIEKEIKNELLGMPDDDTVIATVLSLKKEISSPVKMSNNYVPENKKKSKDKKSKGKDKSKKKKGKVLASGSVLKKDKKSQKKGSKKNKLDDKQSKKHKKSKSHKKDKSDKKKKKNSSKNKASNVIKSEID</sequence>
<feature type="compositionally biased region" description="Low complexity" evidence="3">
    <location>
        <begin position="518"/>
        <end position="530"/>
    </location>
</feature>
<keyword evidence="5" id="KW-1185">Reference proteome</keyword>
<feature type="region of interest" description="Disordered" evidence="3">
    <location>
        <begin position="213"/>
        <end position="278"/>
    </location>
</feature>
<feature type="compositionally biased region" description="Polar residues" evidence="3">
    <location>
        <begin position="377"/>
        <end position="386"/>
    </location>
</feature>
<keyword evidence="2" id="KW-0804">Transcription</keyword>
<dbReference type="InterPro" id="IPR036898">
    <property type="entry name" value="RNA_pol_Rpb7-like_N_sf"/>
</dbReference>
<feature type="compositionally biased region" description="Polar residues" evidence="3">
    <location>
        <begin position="178"/>
        <end position="195"/>
    </location>
</feature>
<dbReference type="Proteomes" id="UP001497382">
    <property type="component" value="Unassembled WGS sequence"/>
</dbReference>
<feature type="compositionally biased region" description="Basic residues" evidence="3">
    <location>
        <begin position="446"/>
        <end position="465"/>
    </location>
</feature>
<feature type="region of interest" description="Disordered" evidence="3">
    <location>
        <begin position="426"/>
        <end position="530"/>
    </location>
</feature>
<dbReference type="Gene3D" id="3.30.1490.120">
    <property type="entry name" value="RNA polymerase Rpb7-like, N-terminal domain"/>
    <property type="match status" value="1"/>
</dbReference>
<gene>
    <name evidence="4" type="ORF">LARSCL_LOCUS20545</name>
</gene>
<evidence type="ECO:0000256" key="3">
    <source>
        <dbReference type="SAM" id="MobiDB-lite"/>
    </source>
</evidence>
<name>A0AAV2BQV9_9ARAC</name>
<evidence type="ECO:0008006" key="6">
    <source>
        <dbReference type="Google" id="ProtNLM"/>
    </source>
</evidence>
<dbReference type="GO" id="GO:0000428">
    <property type="term" value="C:DNA-directed RNA polymerase complex"/>
    <property type="evidence" value="ECO:0007669"/>
    <property type="project" value="UniProtKB-KW"/>
</dbReference>
<evidence type="ECO:0000256" key="1">
    <source>
        <dbReference type="ARBA" id="ARBA00022478"/>
    </source>
</evidence>
<evidence type="ECO:0000313" key="5">
    <source>
        <dbReference type="Proteomes" id="UP001497382"/>
    </source>
</evidence>
<feature type="region of interest" description="Disordered" evidence="3">
    <location>
        <begin position="178"/>
        <end position="201"/>
    </location>
</feature>
<keyword evidence="1" id="KW-0240">DNA-directed RNA polymerase</keyword>
<organism evidence="4 5">
    <name type="scientific">Larinioides sclopetarius</name>
    <dbReference type="NCBI Taxonomy" id="280406"/>
    <lineage>
        <taxon>Eukaryota</taxon>
        <taxon>Metazoa</taxon>
        <taxon>Ecdysozoa</taxon>
        <taxon>Arthropoda</taxon>
        <taxon>Chelicerata</taxon>
        <taxon>Arachnida</taxon>
        <taxon>Araneae</taxon>
        <taxon>Araneomorphae</taxon>
        <taxon>Entelegynae</taxon>
        <taxon>Araneoidea</taxon>
        <taxon>Araneidae</taxon>
        <taxon>Larinioides</taxon>
    </lineage>
</organism>
<proteinExistence type="predicted"/>
<evidence type="ECO:0000313" key="4">
    <source>
        <dbReference type="EMBL" id="CAL1297829.1"/>
    </source>
</evidence>
<evidence type="ECO:0000256" key="2">
    <source>
        <dbReference type="ARBA" id="ARBA00023163"/>
    </source>
</evidence>
<feature type="compositionally biased region" description="Basic residues" evidence="3">
    <location>
        <begin position="494"/>
        <end position="517"/>
    </location>
</feature>
<dbReference type="AlphaFoldDB" id="A0AAV2BQV9"/>
<feature type="region of interest" description="Disordered" evidence="3">
    <location>
        <begin position="363"/>
        <end position="401"/>
    </location>
</feature>
<feature type="compositionally biased region" description="Basic residues" evidence="3">
    <location>
        <begin position="475"/>
        <end position="486"/>
    </location>
</feature>
<comment type="caution">
    <text evidence="4">The sequence shown here is derived from an EMBL/GenBank/DDBJ whole genome shotgun (WGS) entry which is preliminary data.</text>
</comment>